<organism evidence="1 2">
    <name type="scientific">Geodia barretti</name>
    <name type="common">Barrett's horny sponge</name>
    <dbReference type="NCBI Taxonomy" id="519541"/>
    <lineage>
        <taxon>Eukaryota</taxon>
        <taxon>Metazoa</taxon>
        <taxon>Porifera</taxon>
        <taxon>Demospongiae</taxon>
        <taxon>Heteroscleromorpha</taxon>
        <taxon>Tetractinellida</taxon>
        <taxon>Astrophorina</taxon>
        <taxon>Geodiidae</taxon>
        <taxon>Geodia</taxon>
    </lineage>
</organism>
<sequence>MIRARLVTLSYFFSAYVYSSSSASSAREIRVL</sequence>
<reference evidence="1" key="1">
    <citation type="submission" date="2023-03" db="EMBL/GenBank/DDBJ databases">
        <authorList>
            <person name="Steffen K."/>
            <person name="Cardenas P."/>
        </authorList>
    </citation>
    <scope>NUCLEOTIDE SEQUENCE</scope>
</reference>
<dbReference type="Proteomes" id="UP001174909">
    <property type="component" value="Unassembled WGS sequence"/>
</dbReference>
<keyword evidence="2" id="KW-1185">Reference proteome</keyword>
<evidence type="ECO:0000313" key="2">
    <source>
        <dbReference type="Proteomes" id="UP001174909"/>
    </source>
</evidence>
<accession>A0AA35U3Z3</accession>
<dbReference type="AlphaFoldDB" id="A0AA35U3Z3"/>
<gene>
    <name evidence="1" type="ORF">GBAR_LOCUS31814</name>
</gene>
<protein>
    <submittedName>
        <fullName evidence="1">Uncharacterized protein</fullName>
    </submittedName>
</protein>
<evidence type="ECO:0000313" key="1">
    <source>
        <dbReference type="EMBL" id="CAI8058506.1"/>
    </source>
</evidence>
<comment type="caution">
    <text evidence="1">The sequence shown here is derived from an EMBL/GenBank/DDBJ whole genome shotgun (WGS) entry which is preliminary data.</text>
</comment>
<feature type="non-terminal residue" evidence="1">
    <location>
        <position position="32"/>
    </location>
</feature>
<name>A0AA35U3Z3_GEOBA</name>
<dbReference type="EMBL" id="CASHTH010004523">
    <property type="protein sequence ID" value="CAI8058506.1"/>
    <property type="molecule type" value="Genomic_DNA"/>
</dbReference>
<proteinExistence type="predicted"/>